<dbReference type="Pfam" id="PF01569">
    <property type="entry name" value="PAP2"/>
    <property type="match status" value="1"/>
</dbReference>
<dbReference type="EMBL" id="CP121472">
    <property type="protein sequence ID" value="WPL18873.1"/>
    <property type="molecule type" value="Genomic_DNA"/>
</dbReference>
<dbReference type="SMART" id="SM00014">
    <property type="entry name" value="acidPPc"/>
    <property type="match status" value="1"/>
</dbReference>
<dbReference type="PANTHER" id="PTHR14969">
    <property type="entry name" value="SPHINGOSINE-1-PHOSPHATE PHOSPHOHYDROLASE"/>
    <property type="match status" value="1"/>
</dbReference>
<evidence type="ECO:0000256" key="4">
    <source>
        <dbReference type="SAM" id="MobiDB-lite"/>
    </source>
</evidence>
<evidence type="ECO:0000256" key="5">
    <source>
        <dbReference type="SAM" id="Phobius"/>
    </source>
</evidence>
<reference evidence="7 8" key="1">
    <citation type="journal article" date="2023" name="Microorganisms">
        <title>Thiorhodovibrio frisius and Trv. litoralis spp. nov., Two Novel Members from a Clade of Fastidious Purple Sulfur Bacteria That Exhibit Unique Red-Shifted Light-Harvesting Capabilities.</title>
        <authorList>
            <person name="Methner A."/>
            <person name="Kuzyk S.B."/>
            <person name="Petersen J."/>
            <person name="Bauer S."/>
            <person name="Brinkmann H."/>
            <person name="Sichau K."/>
            <person name="Wanner G."/>
            <person name="Wolf J."/>
            <person name="Neumann-Schaal M."/>
            <person name="Henke P."/>
            <person name="Tank M."/>
            <person name="Sproer C."/>
            <person name="Bunk B."/>
            <person name="Overmann J."/>
        </authorList>
    </citation>
    <scope>NUCLEOTIDE SEQUENCE [LARGE SCALE GENOMIC DNA]</scope>
    <source>
        <strain evidence="7 8">DSM 6702</strain>
    </source>
</reference>
<feature type="transmembrane region" description="Helical" evidence="5">
    <location>
        <begin position="216"/>
        <end position="238"/>
    </location>
</feature>
<sequence>MEAMVAPAPRQHKGTNTRPPREERLFGVPLPLWIAFFAFADLMLAFPELDLAVSAWFFDPQAGFVAERRWWERLLYHSIDVVLIGLVLALVAAWWRGRARVKQGLGRQGPSGRQLVLLIALLVLVPGLVVNQGLKENLGRARPISLTEFGGTSAFTPAFLPSDEGGGSFSSGHAAAAFFVVVVAVELASARSLWFVLALAYALAIGWIRIASGGHFLSDVMTSAFLVWMGYLSLLALWPAGTATPGDRSLDQS</sequence>
<feature type="transmembrane region" description="Helical" evidence="5">
    <location>
        <begin position="192"/>
        <end position="210"/>
    </location>
</feature>
<dbReference type="InterPro" id="IPR036938">
    <property type="entry name" value="PAP2/HPO_sf"/>
</dbReference>
<evidence type="ECO:0000256" key="3">
    <source>
        <dbReference type="ARBA" id="ARBA00047594"/>
    </source>
</evidence>
<protein>
    <recommendedName>
        <fullName evidence="1">undecaprenyl-diphosphate phosphatase</fullName>
        <ecNumber evidence="1">3.6.1.27</ecNumber>
    </recommendedName>
    <alternativeName>
        <fullName evidence="2">Undecaprenyl pyrophosphate phosphatase</fullName>
    </alternativeName>
</protein>
<evidence type="ECO:0000313" key="7">
    <source>
        <dbReference type="EMBL" id="WPL18873.1"/>
    </source>
</evidence>
<keyword evidence="8" id="KW-1185">Reference proteome</keyword>
<gene>
    <name evidence="7" type="ORF">Thiowin_03964</name>
</gene>
<evidence type="ECO:0000256" key="1">
    <source>
        <dbReference type="ARBA" id="ARBA00012374"/>
    </source>
</evidence>
<proteinExistence type="predicted"/>
<feature type="transmembrane region" description="Helical" evidence="5">
    <location>
        <begin position="25"/>
        <end position="46"/>
    </location>
</feature>
<dbReference type="EC" id="3.6.1.27" evidence="1"/>
<dbReference type="PANTHER" id="PTHR14969:SF13">
    <property type="entry name" value="AT30094P"/>
    <property type="match status" value="1"/>
</dbReference>
<evidence type="ECO:0000313" key="8">
    <source>
        <dbReference type="Proteomes" id="UP001432180"/>
    </source>
</evidence>
<evidence type="ECO:0000256" key="2">
    <source>
        <dbReference type="ARBA" id="ARBA00032707"/>
    </source>
</evidence>
<comment type="catalytic activity">
    <reaction evidence="3">
        <text>di-trans,octa-cis-undecaprenyl diphosphate + H2O = di-trans,octa-cis-undecaprenyl phosphate + phosphate + H(+)</text>
        <dbReference type="Rhea" id="RHEA:28094"/>
        <dbReference type="ChEBI" id="CHEBI:15377"/>
        <dbReference type="ChEBI" id="CHEBI:15378"/>
        <dbReference type="ChEBI" id="CHEBI:43474"/>
        <dbReference type="ChEBI" id="CHEBI:58405"/>
        <dbReference type="ChEBI" id="CHEBI:60392"/>
        <dbReference type="EC" id="3.6.1.27"/>
    </reaction>
</comment>
<dbReference type="InterPro" id="IPR000326">
    <property type="entry name" value="PAP2/HPO"/>
</dbReference>
<dbReference type="SUPFAM" id="SSF48317">
    <property type="entry name" value="Acid phosphatase/Vanadium-dependent haloperoxidase"/>
    <property type="match status" value="1"/>
</dbReference>
<keyword evidence="5" id="KW-0812">Transmembrane</keyword>
<organism evidence="7 8">
    <name type="scientific">Thiorhodovibrio winogradskyi</name>
    <dbReference type="NCBI Taxonomy" id="77007"/>
    <lineage>
        <taxon>Bacteria</taxon>
        <taxon>Pseudomonadati</taxon>
        <taxon>Pseudomonadota</taxon>
        <taxon>Gammaproteobacteria</taxon>
        <taxon>Chromatiales</taxon>
        <taxon>Chromatiaceae</taxon>
        <taxon>Thiorhodovibrio</taxon>
    </lineage>
</organism>
<keyword evidence="5" id="KW-0472">Membrane</keyword>
<feature type="transmembrane region" description="Helical" evidence="5">
    <location>
        <begin position="167"/>
        <end position="185"/>
    </location>
</feature>
<feature type="transmembrane region" description="Helical" evidence="5">
    <location>
        <begin position="115"/>
        <end position="134"/>
    </location>
</feature>
<keyword evidence="5" id="KW-1133">Transmembrane helix</keyword>
<feature type="domain" description="Phosphatidic acid phosphatase type 2/haloperoxidase" evidence="6">
    <location>
        <begin position="116"/>
        <end position="235"/>
    </location>
</feature>
<dbReference type="Gene3D" id="1.20.144.10">
    <property type="entry name" value="Phosphatidic acid phosphatase type 2/haloperoxidase"/>
    <property type="match status" value="1"/>
</dbReference>
<feature type="transmembrane region" description="Helical" evidence="5">
    <location>
        <begin position="74"/>
        <end position="95"/>
    </location>
</feature>
<evidence type="ECO:0000259" key="6">
    <source>
        <dbReference type="SMART" id="SM00014"/>
    </source>
</evidence>
<accession>A0ABZ0SE23</accession>
<feature type="region of interest" description="Disordered" evidence="4">
    <location>
        <begin position="1"/>
        <end position="22"/>
    </location>
</feature>
<name>A0ABZ0SE23_9GAMM</name>
<dbReference type="Proteomes" id="UP001432180">
    <property type="component" value="Chromosome"/>
</dbReference>